<feature type="signal peptide" evidence="1">
    <location>
        <begin position="1"/>
        <end position="26"/>
    </location>
</feature>
<proteinExistence type="predicted"/>
<evidence type="ECO:0000313" key="3">
    <source>
        <dbReference type="Proteomes" id="UP001244341"/>
    </source>
</evidence>
<dbReference type="EMBL" id="CP126219">
    <property type="protein sequence ID" value="WIA20811.1"/>
    <property type="molecule type" value="Genomic_DNA"/>
</dbReference>
<dbReference type="Proteomes" id="UP001244341">
    <property type="component" value="Chromosome 12b"/>
</dbReference>
<gene>
    <name evidence="2" type="ORF">OEZ85_005167</name>
</gene>
<evidence type="ECO:0000256" key="1">
    <source>
        <dbReference type="SAM" id="SignalP"/>
    </source>
</evidence>
<keyword evidence="1" id="KW-0732">Signal</keyword>
<feature type="chain" id="PRO_5046605471" evidence="1">
    <location>
        <begin position="27"/>
        <end position="133"/>
    </location>
</feature>
<reference evidence="2 3" key="1">
    <citation type="submission" date="2023-05" db="EMBL/GenBank/DDBJ databases">
        <title>A 100% complete, gapless, phased diploid assembly of the Scenedesmus obliquus UTEX 3031 genome.</title>
        <authorList>
            <person name="Biondi T.C."/>
            <person name="Hanschen E.R."/>
            <person name="Kwon T."/>
            <person name="Eng W."/>
            <person name="Kruse C.P.S."/>
            <person name="Koehler S.I."/>
            <person name="Kunde Y."/>
            <person name="Gleasner C.D."/>
            <person name="You Mak K.T."/>
            <person name="Polle J."/>
            <person name="Hovde B.T."/>
            <person name="Starkenburg S.R."/>
        </authorList>
    </citation>
    <scope>NUCLEOTIDE SEQUENCE [LARGE SCALE GENOMIC DNA]</scope>
    <source>
        <strain evidence="2 3">DOE0152z</strain>
    </source>
</reference>
<evidence type="ECO:0000313" key="2">
    <source>
        <dbReference type="EMBL" id="WIA20811.1"/>
    </source>
</evidence>
<protein>
    <submittedName>
        <fullName evidence="2">Uncharacterized protein</fullName>
    </submittedName>
</protein>
<accession>A0ABY8UKB0</accession>
<organism evidence="2 3">
    <name type="scientific">Tetradesmus obliquus</name>
    <name type="common">Green alga</name>
    <name type="synonym">Acutodesmus obliquus</name>
    <dbReference type="NCBI Taxonomy" id="3088"/>
    <lineage>
        <taxon>Eukaryota</taxon>
        <taxon>Viridiplantae</taxon>
        <taxon>Chlorophyta</taxon>
        <taxon>core chlorophytes</taxon>
        <taxon>Chlorophyceae</taxon>
        <taxon>CS clade</taxon>
        <taxon>Sphaeropleales</taxon>
        <taxon>Scenedesmaceae</taxon>
        <taxon>Tetradesmus</taxon>
    </lineage>
</organism>
<sequence>MASTPEVALVALVPVLLALLASPSAAAVIVRTQAPIASPRHRLLLQGLAAQVEGTGNDIEIHDGSPQGRSAGAAASLAAAAIQTNYIAAPHTADAPFASNVPAHITIYERCNYQGRAAHGYVGPFPSLPAEIL</sequence>
<keyword evidence="3" id="KW-1185">Reference proteome</keyword>
<name>A0ABY8UKB0_TETOB</name>